<proteinExistence type="inferred from homology"/>
<dbReference type="PANTHER" id="PTHR11142">
    <property type="entry name" value="PSEUDOURIDYLATE SYNTHASE"/>
    <property type="match status" value="1"/>
</dbReference>
<dbReference type="Gene3D" id="3.30.70.580">
    <property type="entry name" value="Pseudouridine synthase I, catalytic domain, N-terminal subdomain"/>
    <property type="match status" value="1"/>
</dbReference>
<evidence type="ECO:0000256" key="2">
    <source>
        <dbReference type="ARBA" id="ARBA00022694"/>
    </source>
</evidence>
<dbReference type="InterPro" id="IPR020103">
    <property type="entry name" value="PsdUridine_synth_cat_dom_sf"/>
</dbReference>
<dbReference type="AlphaFoldDB" id="A0A433DLY2"/>
<comment type="caution">
    <text evidence="6">The sequence shown here is derived from an EMBL/GenBank/DDBJ whole genome shotgun (WGS) entry which is preliminary data.</text>
</comment>
<evidence type="ECO:0000256" key="3">
    <source>
        <dbReference type="ARBA" id="ARBA00023235"/>
    </source>
</evidence>
<dbReference type="GO" id="GO:0005634">
    <property type="term" value="C:nucleus"/>
    <property type="evidence" value="ECO:0007669"/>
    <property type="project" value="TreeGrafter"/>
</dbReference>
<dbReference type="GO" id="GO:1990481">
    <property type="term" value="P:mRNA pseudouridine synthesis"/>
    <property type="evidence" value="ECO:0007669"/>
    <property type="project" value="TreeGrafter"/>
</dbReference>
<evidence type="ECO:0000313" key="7">
    <source>
        <dbReference type="Proteomes" id="UP000268093"/>
    </source>
</evidence>
<dbReference type="GO" id="GO:0005737">
    <property type="term" value="C:cytoplasm"/>
    <property type="evidence" value="ECO:0007669"/>
    <property type="project" value="TreeGrafter"/>
</dbReference>
<dbReference type="InterPro" id="IPR001406">
    <property type="entry name" value="PsdUridine_synth_TruA"/>
</dbReference>
<dbReference type="InterPro" id="IPR020097">
    <property type="entry name" value="PsdUridine_synth_TruA_a/b_dom"/>
</dbReference>
<keyword evidence="7" id="KW-1185">Reference proteome</keyword>
<protein>
    <submittedName>
        <fullName evidence="6">Pseudouridine synthase</fullName>
    </submittedName>
</protein>
<dbReference type="InterPro" id="IPR020095">
    <property type="entry name" value="PsdUridine_synth_TruA_C"/>
</dbReference>
<accession>A0A433DLY2</accession>
<dbReference type="GO" id="GO:0031119">
    <property type="term" value="P:tRNA pseudouridine synthesis"/>
    <property type="evidence" value="ECO:0007669"/>
    <property type="project" value="TreeGrafter"/>
</dbReference>
<dbReference type="Pfam" id="PF01416">
    <property type="entry name" value="PseudoU_synth_1"/>
    <property type="match status" value="1"/>
</dbReference>
<dbReference type="InterPro" id="IPR020094">
    <property type="entry name" value="TruA/RsuA/RluB/E/F_N"/>
</dbReference>
<dbReference type="PANTHER" id="PTHR11142:SF5">
    <property type="entry name" value="TRNA PSEUDOURIDINE(38_39) SYNTHASE"/>
    <property type="match status" value="1"/>
</dbReference>
<dbReference type="Proteomes" id="UP000268093">
    <property type="component" value="Unassembled WGS sequence"/>
</dbReference>
<feature type="domain" description="Pseudouridine synthase I TruA alpha/beta" evidence="5">
    <location>
        <begin position="324"/>
        <end position="441"/>
    </location>
</feature>
<keyword evidence="2" id="KW-0819">tRNA processing</keyword>
<dbReference type="SUPFAM" id="SSF55120">
    <property type="entry name" value="Pseudouridine synthase"/>
    <property type="match status" value="1"/>
</dbReference>
<feature type="region of interest" description="Disordered" evidence="4">
    <location>
        <begin position="95"/>
        <end position="115"/>
    </location>
</feature>
<reference evidence="6 7" key="1">
    <citation type="journal article" date="2018" name="New Phytol.">
        <title>Phylogenomics of Endogonaceae and evolution of mycorrhizas within Mucoromycota.</title>
        <authorList>
            <person name="Chang Y."/>
            <person name="Desiro A."/>
            <person name="Na H."/>
            <person name="Sandor L."/>
            <person name="Lipzen A."/>
            <person name="Clum A."/>
            <person name="Barry K."/>
            <person name="Grigoriev I.V."/>
            <person name="Martin F.M."/>
            <person name="Stajich J.E."/>
            <person name="Smith M.E."/>
            <person name="Bonito G."/>
            <person name="Spatafora J.W."/>
        </authorList>
    </citation>
    <scope>NUCLEOTIDE SEQUENCE [LARGE SCALE GENOMIC DNA]</scope>
    <source>
        <strain evidence="6 7">GMNB39</strain>
    </source>
</reference>
<gene>
    <name evidence="6" type="ORF">BC936DRAFT_145492</name>
</gene>
<dbReference type="InterPro" id="IPR041707">
    <property type="entry name" value="Pus3-like"/>
</dbReference>
<dbReference type="HAMAP" id="MF_00171">
    <property type="entry name" value="TruA"/>
    <property type="match status" value="1"/>
</dbReference>
<dbReference type="CDD" id="cd02569">
    <property type="entry name" value="PseudoU_synth_ScPus3"/>
    <property type="match status" value="1"/>
</dbReference>
<organism evidence="6 7">
    <name type="scientific">Jimgerdemannia flammicorona</name>
    <dbReference type="NCBI Taxonomy" id="994334"/>
    <lineage>
        <taxon>Eukaryota</taxon>
        <taxon>Fungi</taxon>
        <taxon>Fungi incertae sedis</taxon>
        <taxon>Mucoromycota</taxon>
        <taxon>Mucoromycotina</taxon>
        <taxon>Endogonomycetes</taxon>
        <taxon>Endogonales</taxon>
        <taxon>Endogonaceae</taxon>
        <taxon>Jimgerdemannia</taxon>
    </lineage>
</organism>
<evidence type="ECO:0000256" key="1">
    <source>
        <dbReference type="ARBA" id="ARBA00009375"/>
    </source>
</evidence>
<evidence type="ECO:0000259" key="5">
    <source>
        <dbReference type="Pfam" id="PF01416"/>
    </source>
</evidence>
<evidence type="ECO:0000313" key="6">
    <source>
        <dbReference type="EMBL" id="RUP51825.1"/>
    </source>
</evidence>
<dbReference type="OrthoDB" id="25767at2759"/>
<sequence>MSKEWGTMSEEWEWVPCINDGRFYGGLDQCMSRVAGIRKSSLQHNTRMLARSSLINSIRRNRSRIMSVPSEYETWSREALIAKLVAFESTNTTIPQLEPRPSTVTPECLEPKRKSAKEPRAFDMSKYSQRHVAFKVAYFGWSYSGFAAQGNEREVPTVEGRIFEALMAAKLIEDPAACNFSRCGRTDKGVSGLGQVIALDVRSNLPKEGEEGEHVDEGSSNTIMEGVESESTPPLAVTATFLPADTTTTTSATTLAKPKTAKKPRVLTELPYIETLNRLLPDDIRIIAWAPVPPTFNARFDCRSRTYRYFFLRGPLDITLMQQAAHDFLGPHDFRNFCKLDPSKDITNYERNVLSLDIRPVHGIDASALGPEMDLYEVELRGTAFLWHQVRCMMAILFLVGQQLEPPGIVRDLLDLQRNPAKPEYTMASELPLVLYDCEFEGVPWRHSHQEDSPETAPQRSRAGAEVVTPVRLYKHVFERWYEHMTKAYVMSSFMGAMTGLPVPIGDGRVITLDECQREGHRGPKAPAVDVVQGGGRETRVSRYVRLADRQKCDSDEVKKEKYRAKRARVER</sequence>
<dbReference type="Gene3D" id="3.30.70.660">
    <property type="entry name" value="Pseudouridine synthase I, catalytic domain, C-terminal subdomain"/>
    <property type="match status" value="1"/>
</dbReference>
<comment type="similarity">
    <text evidence="1">Belongs to the tRNA pseudouridine synthase TruA family.</text>
</comment>
<name>A0A433DLY2_9FUNG</name>
<dbReference type="GO" id="GO:0003723">
    <property type="term" value="F:RNA binding"/>
    <property type="evidence" value="ECO:0007669"/>
    <property type="project" value="InterPro"/>
</dbReference>
<dbReference type="EMBL" id="RBNI01000426">
    <property type="protein sequence ID" value="RUP51825.1"/>
    <property type="molecule type" value="Genomic_DNA"/>
</dbReference>
<keyword evidence="3" id="KW-0413">Isomerase</keyword>
<evidence type="ECO:0000256" key="4">
    <source>
        <dbReference type="SAM" id="MobiDB-lite"/>
    </source>
</evidence>
<dbReference type="GO" id="GO:0009982">
    <property type="term" value="F:pseudouridine synthase activity"/>
    <property type="evidence" value="ECO:0007669"/>
    <property type="project" value="InterPro"/>
</dbReference>